<dbReference type="HOGENOM" id="CLU_020551_4_0_1"/>
<gene>
    <name evidence="7" type="ORF">PHSY_004348</name>
</gene>
<dbReference type="FunFam" id="3.30.70.330:FF:000888">
    <property type="entry name" value="Related to splicing factor HCC1"/>
    <property type="match status" value="1"/>
</dbReference>
<dbReference type="Pfam" id="PF00076">
    <property type="entry name" value="RRM_1"/>
    <property type="match status" value="3"/>
</dbReference>
<feature type="compositionally biased region" description="Basic residues" evidence="5">
    <location>
        <begin position="186"/>
        <end position="196"/>
    </location>
</feature>
<feature type="compositionally biased region" description="Low complexity" evidence="5">
    <location>
        <begin position="153"/>
        <end position="175"/>
    </location>
</feature>
<dbReference type="OrthoDB" id="5411533at2759"/>
<dbReference type="InterPro" id="IPR000504">
    <property type="entry name" value="RRM_dom"/>
</dbReference>
<feature type="domain" description="RRM" evidence="6">
    <location>
        <begin position="329"/>
        <end position="409"/>
    </location>
</feature>
<dbReference type="PANTHER" id="PTHR48036">
    <property type="entry name" value="SPLICING FACTOR (PAD-1), PUTATIVE (AFU_ORTHOLOGUE AFUA_1G15810)-RELATED"/>
    <property type="match status" value="1"/>
</dbReference>
<dbReference type="GeneID" id="24109630"/>
<dbReference type="SMART" id="SM00361">
    <property type="entry name" value="RRM_1"/>
    <property type="match status" value="2"/>
</dbReference>
<feature type="region of interest" description="Disordered" evidence="5">
    <location>
        <begin position="565"/>
        <end position="601"/>
    </location>
</feature>
<feature type="region of interest" description="Disordered" evidence="5">
    <location>
        <begin position="409"/>
        <end position="437"/>
    </location>
</feature>
<dbReference type="RefSeq" id="XP_012190351.1">
    <property type="nucleotide sequence ID" value="XM_012334961.1"/>
</dbReference>
<feature type="compositionally biased region" description="Polar residues" evidence="5">
    <location>
        <begin position="616"/>
        <end position="629"/>
    </location>
</feature>
<proteinExistence type="predicted"/>
<name>R9P604_PSEHS</name>
<dbReference type="Proteomes" id="UP000014071">
    <property type="component" value="Unassembled WGS sequence"/>
</dbReference>
<keyword evidence="1" id="KW-0597">Phosphoprotein</keyword>
<dbReference type="InterPro" id="IPR035979">
    <property type="entry name" value="RBD_domain_sf"/>
</dbReference>
<evidence type="ECO:0000256" key="4">
    <source>
        <dbReference type="PROSITE-ProRule" id="PRU00176"/>
    </source>
</evidence>
<sequence>MNHALCNRQENYHVTLIFGNAIRKRDNGTTDGHASLLRSHTFASLFLPYRTPSQHHERIYRLTSRPDISPSLRPNQISGMYADLEEARTRRGGGRRPSRSSDLDVGKSARSSYDDEGPRSREKELAEQLRKRAQASRAGGQNGDASRGRRRSSSVSSRSSRASSPARSDAHSPSRSRSRSRDSLHSRRSHHSRKSASRADEEAEERRKRRRGEETSRGDRDRIDDDAEERARERRRRRSDRREDSATADERRPSPDRSSSRTNRDRYDSYYDDRRYERPADRSHQRRASRYDDDARRAPPRRRGRYDSPTVSVRSRRSPTPEIDDYEERSAFCSRLSARLGQRDLGEFFEEHLGEGAVQDVRIVMDRVTHRSKGVGYVEFAARELVPKAIELTGTVLFGIPIVVQRTDAARGTGGASRGASDASSRHTMAPHPAVTPTQLDPRVLANAPLPMQYHTAGAPIHLDVAPHPPRAQRPGPNMPNTEARLYVGSLHFSLTDENVKAVFEPFGEIEYVDLHREPGTGKSKGFCFIQFKEPEDAKKALEQMNGFDLAGRAIRVGNVNAKGSGGGSSYTSGSGQDSQGGGHLPQLTSAFDDGGGAGLNPERRAALMEKLARNNEPSPSASETTQGAQERPAGIPESTSTSLLLKNMFDPAEETEADWDKDLAEDVKDECQAKYGPVTSIHVERDSAGEIYVTFANLDASRKALDGLNGRFFGGKPISAQ</sequence>
<dbReference type="Gene3D" id="3.30.70.330">
    <property type="match status" value="3"/>
</dbReference>
<keyword evidence="3 4" id="KW-0694">RNA-binding</keyword>
<reference evidence="8" key="1">
    <citation type="journal article" date="2013" name="Genome Announc.">
        <title>Draft genome sequence of the basidiomycetous yeast-like fungus Pseudozyma hubeiensis SY62, which produces an abundant amount of the biosurfactant mannosylerythritol lipids.</title>
        <authorList>
            <person name="Konishi M."/>
            <person name="Hatada Y."/>
            <person name="Horiuchi J."/>
        </authorList>
    </citation>
    <scope>NUCLEOTIDE SEQUENCE [LARGE SCALE GENOMIC DNA]</scope>
    <source>
        <strain evidence="8">SY62</strain>
    </source>
</reference>
<feature type="compositionally biased region" description="Basic and acidic residues" evidence="5">
    <location>
        <begin position="99"/>
        <end position="130"/>
    </location>
</feature>
<dbReference type="GO" id="GO:0003723">
    <property type="term" value="F:RNA binding"/>
    <property type="evidence" value="ECO:0007669"/>
    <property type="project" value="UniProtKB-UniRule"/>
</dbReference>
<dbReference type="SUPFAM" id="SSF54928">
    <property type="entry name" value="RNA-binding domain, RBD"/>
    <property type="match status" value="2"/>
</dbReference>
<evidence type="ECO:0000256" key="2">
    <source>
        <dbReference type="ARBA" id="ARBA00022737"/>
    </source>
</evidence>
<dbReference type="PROSITE" id="PS50102">
    <property type="entry name" value="RRM"/>
    <property type="match status" value="3"/>
</dbReference>
<feature type="region of interest" description="Disordered" evidence="5">
    <location>
        <begin position="87"/>
        <end position="322"/>
    </location>
</feature>
<dbReference type="SMART" id="SM00360">
    <property type="entry name" value="RRM"/>
    <property type="match status" value="3"/>
</dbReference>
<evidence type="ECO:0000256" key="3">
    <source>
        <dbReference type="ARBA" id="ARBA00022884"/>
    </source>
</evidence>
<dbReference type="InterPro" id="IPR003954">
    <property type="entry name" value="RRM_euk-type"/>
</dbReference>
<evidence type="ECO:0000259" key="6">
    <source>
        <dbReference type="PROSITE" id="PS50102"/>
    </source>
</evidence>
<dbReference type="InterPro" id="IPR012677">
    <property type="entry name" value="Nucleotide-bd_a/b_plait_sf"/>
</dbReference>
<dbReference type="eggNOG" id="KOG0147">
    <property type="taxonomic scope" value="Eukaryota"/>
</dbReference>
<dbReference type="AlphaFoldDB" id="R9P604"/>
<protein>
    <submittedName>
        <fullName evidence="7">RNA recognition motif containing protein</fullName>
    </submittedName>
</protein>
<feature type="domain" description="RRM" evidence="6">
    <location>
        <begin position="642"/>
        <end position="722"/>
    </location>
</feature>
<dbReference type="CDD" id="cd12283">
    <property type="entry name" value="RRM1_RBM39_like"/>
    <property type="match status" value="1"/>
</dbReference>
<dbReference type="CDD" id="cd12285">
    <property type="entry name" value="RRM3_RBM39_like"/>
    <property type="match status" value="1"/>
</dbReference>
<keyword evidence="2" id="KW-0677">Repeat</keyword>
<dbReference type="GO" id="GO:0005634">
    <property type="term" value="C:nucleus"/>
    <property type="evidence" value="ECO:0007669"/>
    <property type="project" value="InterPro"/>
</dbReference>
<organism evidence="7 8">
    <name type="scientific">Pseudozyma hubeiensis (strain SY62)</name>
    <name type="common">Yeast</name>
    <dbReference type="NCBI Taxonomy" id="1305764"/>
    <lineage>
        <taxon>Eukaryota</taxon>
        <taxon>Fungi</taxon>
        <taxon>Dikarya</taxon>
        <taxon>Basidiomycota</taxon>
        <taxon>Ustilaginomycotina</taxon>
        <taxon>Ustilaginomycetes</taxon>
        <taxon>Ustilaginales</taxon>
        <taxon>Ustilaginaceae</taxon>
        <taxon>Pseudozyma</taxon>
    </lineage>
</organism>
<dbReference type="InterPro" id="IPR006509">
    <property type="entry name" value="RBM39_SF"/>
</dbReference>
<feature type="region of interest" description="Disordered" evidence="5">
    <location>
        <begin position="614"/>
        <end position="638"/>
    </location>
</feature>
<evidence type="ECO:0000256" key="1">
    <source>
        <dbReference type="ARBA" id="ARBA00022553"/>
    </source>
</evidence>
<evidence type="ECO:0000313" key="7">
    <source>
        <dbReference type="EMBL" id="GAC96764.1"/>
    </source>
</evidence>
<feature type="domain" description="RRM" evidence="6">
    <location>
        <begin position="484"/>
        <end position="562"/>
    </location>
</feature>
<dbReference type="InterPro" id="IPR029123">
    <property type="entry name" value="RBM39_linker"/>
</dbReference>
<evidence type="ECO:0000256" key="5">
    <source>
        <dbReference type="SAM" id="MobiDB-lite"/>
    </source>
</evidence>
<keyword evidence="8" id="KW-1185">Reference proteome</keyword>
<dbReference type="CDD" id="cd12284">
    <property type="entry name" value="RRM2_RBM23_RBM39"/>
    <property type="match status" value="1"/>
</dbReference>
<evidence type="ECO:0000313" key="8">
    <source>
        <dbReference type="Proteomes" id="UP000014071"/>
    </source>
</evidence>
<feature type="compositionally biased region" description="Basic and acidic residues" evidence="5">
    <location>
        <begin position="197"/>
        <end position="223"/>
    </location>
</feature>
<accession>R9P604</accession>
<dbReference type="STRING" id="1305764.R9P604"/>
<dbReference type="GO" id="GO:0006397">
    <property type="term" value="P:mRNA processing"/>
    <property type="evidence" value="ECO:0007669"/>
    <property type="project" value="InterPro"/>
</dbReference>
<feature type="compositionally biased region" description="Low complexity" evidence="5">
    <location>
        <begin position="307"/>
        <end position="321"/>
    </location>
</feature>
<dbReference type="Pfam" id="PF15519">
    <property type="entry name" value="RBM39linker"/>
    <property type="match status" value="1"/>
</dbReference>
<dbReference type="EMBL" id="DF238805">
    <property type="protein sequence ID" value="GAC96764.1"/>
    <property type="molecule type" value="Genomic_DNA"/>
</dbReference>
<feature type="compositionally biased region" description="Basic and acidic residues" evidence="5">
    <location>
        <begin position="240"/>
        <end position="297"/>
    </location>
</feature>